<proteinExistence type="inferred from homology"/>
<dbReference type="EMBL" id="CADCWL010000207">
    <property type="protein sequence ID" value="CAA9579294.1"/>
    <property type="molecule type" value="Genomic_DNA"/>
</dbReference>
<dbReference type="InterPro" id="IPR002104">
    <property type="entry name" value="Integrase_catalytic"/>
</dbReference>
<dbReference type="PROSITE" id="PS50263">
    <property type="entry name" value="CN_HYDROLASE"/>
    <property type="match status" value="1"/>
</dbReference>
<dbReference type="PANTHER" id="PTHR43674:SF2">
    <property type="entry name" value="BETA-UREIDOPROPIONASE"/>
    <property type="match status" value="1"/>
</dbReference>
<dbReference type="InterPro" id="IPR001110">
    <property type="entry name" value="UPF0012_CS"/>
</dbReference>
<comment type="similarity">
    <text evidence="1">Belongs to the carbon-nitrogen hydrolase superfamily. NIT1/NIT2 family.</text>
</comment>
<organism evidence="7">
    <name type="scientific">uncultured Thermomicrobiales bacterium</name>
    <dbReference type="NCBI Taxonomy" id="1645740"/>
    <lineage>
        <taxon>Bacteria</taxon>
        <taxon>Pseudomonadati</taxon>
        <taxon>Thermomicrobiota</taxon>
        <taxon>Thermomicrobia</taxon>
        <taxon>Thermomicrobiales</taxon>
        <taxon>environmental samples</taxon>
    </lineage>
</organism>
<evidence type="ECO:0000259" key="5">
    <source>
        <dbReference type="PROSITE" id="PS50263"/>
    </source>
</evidence>
<dbReference type="SUPFAM" id="SSF56349">
    <property type="entry name" value="DNA breaking-rejoining enzymes"/>
    <property type="match status" value="1"/>
</dbReference>
<protein>
    <submittedName>
        <fullName evidence="7">Integrase</fullName>
    </submittedName>
</protein>
<dbReference type="PROSITE" id="PS51898">
    <property type="entry name" value="TYR_RECOMBINASE"/>
    <property type="match status" value="1"/>
</dbReference>
<dbReference type="Gene3D" id="1.10.443.10">
    <property type="entry name" value="Intergrase catalytic core"/>
    <property type="match status" value="1"/>
</dbReference>
<dbReference type="GO" id="GO:0033388">
    <property type="term" value="P:putrescine biosynthetic process from arginine"/>
    <property type="evidence" value="ECO:0007669"/>
    <property type="project" value="TreeGrafter"/>
</dbReference>
<dbReference type="InterPro" id="IPR050345">
    <property type="entry name" value="Aliph_Amidase/BUP"/>
</dbReference>
<feature type="domain" description="CN hydrolase" evidence="5">
    <location>
        <begin position="13"/>
        <end position="270"/>
    </location>
</feature>
<dbReference type="CDD" id="cd07197">
    <property type="entry name" value="nitrilase"/>
    <property type="match status" value="1"/>
</dbReference>
<dbReference type="PANTHER" id="PTHR43674">
    <property type="entry name" value="NITRILASE C965.09-RELATED"/>
    <property type="match status" value="1"/>
</dbReference>
<keyword evidence="3" id="KW-0233">DNA recombination</keyword>
<evidence type="ECO:0000256" key="4">
    <source>
        <dbReference type="SAM" id="MobiDB-lite"/>
    </source>
</evidence>
<dbReference type="SUPFAM" id="SSF56317">
    <property type="entry name" value="Carbon-nitrogen hydrolase"/>
    <property type="match status" value="1"/>
</dbReference>
<evidence type="ECO:0000259" key="6">
    <source>
        <dbReference type="PROSITE" id="PS51898"/>
    </source>
</evidence>
<dbReference type="GO" id="GO:0003677">
    <property type="term" value="F:DNA binding"/>
    <property type="evidence" value="ECO:0007669"/>
    <property type="project" value="InterPro"/>
</dbReference>
<dbReference type="Pfam" id="PF00589">
    <property type="entry name" value="Phage_integrase"/>
    <property type="match status" value="1"/>
</dbReference>
<evidence type="ECO:0000256" key="1">
    <source>
        <dbReference type="ARBA" id="ARBA00010613"/>
    </source>
</evidence>
<dbReference type="AlphaFoldDB" id="A0A6J4VH31"/>
<dbReference type="GO" id="GO:0006310">
    <property type="term" value="P:DNA recombination"/>
    <property type="evidence" value="ECO:0007669"/>
    <property type="project" value="UniProtKB-KW"/>
</dbReference>
<dbReference type="InterPro" id="IPR036526">
    <property type="entry name" value="C-N_Hydrolase_sf"/>
</dbReference>
<dbReference type="Pfam" id="PF00795">
    <property type="entry name" value="CN_hydrolase"/>
    <property type="match status" value="1"/>
</dbReference>
<feature type="region of interest" description="Disordered" evidence="4">
    <location>
        <begin position="336"/>
        <end position="373"/>
    </location>
</feature>
<dbReference type="GO" id="GO:0015074">
    <property type="term" value="P:DNA integration"/>
    <property type="evidence" value="ECO:0007669"/>
    <property type="project" value="InterPro"/>
</dbReference>
<gene>
    <name evidence="7" type="ORF">AVDCRST_MAG19-3676</name>
</gene>
<name>A0A6J4VH31_9BACT</name>
<keyword evidence="2" id="KW-0378">Hydrolase</keyword>
<dbReference type="InterPro" id="IPR003010">
    <property type="entry name" value="C-N_Hydrolase"/>
</dbReference>
<dbReference type="GO" id="GO:0050126">
    <property type="term" value="F:N-carbamoylputrescine amidase activity"/>
    <property type="evidence" value="ECO:0007669"/>
    <property type="project" value="TreeGrafter"/>
</dbReference>
<evidence type="ECO:0000313" key="7">
    <source>
        <dbReference type="EMBL" id="CAA9579294.1"/>
    </source>
</evidence>
<dbReference type="InterPro" id="IPR013762">
    <property type="entry name" value="Integrase-like_cat_sf"/>
</dbReference>
<evidence type="ECO:0000256" key="2">
    <source>
        <dbReference type="ARBA" id="ARBA00022801"/>
    </source>
</evidence>
<dbReference type="InterPro" id="IPR011010">
    <property type="entry name" value="DNA_brk_join_enz"/>
</dbReference>
<evidence type="ECO:0000256" key="3">
    <source>
        <dbReference type="ARBA" id="ARBA00023172"/>
    </source>
</evidence>
<accession>A0A6J4VH31</accession>
<sequence length="580" mass="62884">MTTNGRVHGPGETTLGAVNMHCSHDPEANWKKYLAFVEEAALRGTDYLVFPEVSLHGYLMGARSLGTPEMGEQLDYFRRVAEPIPGPTTERLTELAARHNMLIQAGLAERAMDGNLVYNSAVLVGPRGVVGVFRKLHNQFEWPIFSPGDHLSVFETRLGKVGMFICYDLAFPETVRAFALQGATIAALTTAWPMKGDDPETDFYGYTYDLFSRANALSNQLWMVCSNQVLRPPTPGCANYYGHSRIIAPTGKIVAEIGHEEGLVTATVDLRDGIEQGRTRDFFGLNLLQDRRPEFYGLVADKGIYHAGSVAPAIRQSFPDADRARRGVAVGERELVAGDLPPGRARTGGGQQAPGSPRRIPIIPRPANPECKTGSAREVGAVLIAAAGDDMAALWRLALMTGMRRGELLGLTWEDVDLDRGALAVRRTLSRGTGGTWELGAPKTAHGRRSIALPASCVAALRAHRAVQNAERLRLGDLWQDDGFVFANRTGGPLHVNSLALRFAKLIAAAGVPTIRFHDLRHTSATLMLANGEHPKIVQERLGHSDVGITLNRYSHVTPDMQRGAADRLDALIGGVSASA</sequence>
<feature type="domain" description="Tyr recombinase" evidence="6">
    <location>
        <begin position="369"/>
        <end position="567"/>
    </location>
</feature>
<dbReference type="CDD" id="cd01189">
    <property type="entry name" value="INT_ICEBs1_C_like"/>
    <property type="match status" value="1"/>
</dbReference>
<reference evidence="7" key="1">
    <citation type="submission" date="2020-02" db="EMBL/GenBank/DDBJ databases">
        <authorList>
            <person name="Meier V. D."/>
        </authorList>
    </citation>
    <scope>NUCLEOTIDE SEQUENCE</scope>
    <source>
        <strain evidence="7">AVDCRST_MAG19</strain>
    </source>
</reference>
<dbReference type="Gene3D" id="3.60.110.10">
    <property type="entry name" value="Carbon-nitrogen hydrolase"/>
    <property type="match status" value="1"/>
</dbReference>
<dbReference type="PROSITE" id="PS01227">
    <property type="entry name" value="UPF0012"/>
    <property type="match status" value="1"/>
</dbReference>